<evidence type="ECO:0000259" key="1">
    <source>
        <dbReference type="PROSITE" id="PS51154"/>
    </source>
</evidence>
<dbReference type="Proteomes" id="UP000320791">
    <property type="component" value="Unassembled WGS sequence"/>
</dbReference>
<dbReference type="AlphaFoldDB" id="A0A5C5UT55"/>
<dbReference type="EMBL" id="VOHM01000001">
    <property type="protein sequence ID" value="TWT29009.1"/>
    <property type="molecule type" value="Genomic_DNA"/>
</dbReference>
<organism evidence="2 3">
    <name type="scientific">Corynebacterium canis</name>
    <dbReference type="NCBI Taxonomy" id="679663"/>
    <lineage>
        <taxon>Bacteria</taxon>
        <taxon>Bacillati</taxon>
        <taxon>Actinomycetota</taxon>
        <taxon>Actinomycetes</taxon>
        <taxon>Mycobacteriales</taxon>
        <taxon>Corynebacteriaceae</taxon>
        <taxon>Corynebacterium</taxon>
    </lineage>
</organism>
<protein>
    <submittedName>
        <fullName evidence="2">O-acetyl-ADP-ribose deacetylase</fullName>
    </submittedName>
</protein>
<dbReference type="Gene3D" id="3.40.220.10">
    <property type="entry name" value="Leucine Aminopeptidase, subunit E, domain 1"/>
    <property type="match status" value="1"/>
</dbReference>
<evidence type="ECO:0000313" key="2">
    <source>
        <dbReference type="EMBL" id="TWT29009.1"/>
    </source>
</evidence>
<accession>A0A5C5UT55</accession>
<dbReference type="Pfam" id="PF01661">
    <property type="entry name" value="Macro"/>
    <property type="match status" value="1"/>
</dbReference>
<keyword evidence="3" id="KW-1185">Reference proteome</keyword>
<dbReference type="NCBIfam" id="NF001664">
    <property type="entry name" value="PRK00431.1-6"/>
    <property type="match status" value="1"/>
</dbReference>
<feature type="domain" description="Macro" evidence="1">
    <location>
        <begin position="1"/>
        <end position="168"/>
    </location>
</feature>
<dbReference type="PROSITE" id="PS51154">
    <property type="entry name" value="MACRO"/>
    <property type="match status" value="1"/>
</dbReference>
<name>A0A5C5UT55_9CORY</name>
<dbReference type="InterPro" id="IPR043472">
    <property type="entry name" value="Macro_dom-like"/>
</dbReference>
<dbReference type="CDD" id="cd02908">
    <property type="entry name" value="Macro_OAADPr_deacetylase"/>
    <property type="match status" value="1"/>
</dbReference>
<dbReference type="OrthoDB" id="6194521at2"/>
<dbReference type="PANTHER" id="PTHR11106">
    <property type="entry name" value="GANGLIOSIDE INDUCED DIFFERENTIATION ASSOCIATED PROTEIN 2-RELATED"/>
    <property type="match status" value="1"/>
</dbReference>
<sequence length="168" mass="17855">MNIEVMRGDITALRIDAIVNAANTRLVGGGGVDGAIHRKAGPSLVEECQVIRNRQGGCRVGQAVATSGGLLPVRHIIHTVGPTWVGGGHNEETLLAECYANSLLVAEELGATSVAFPNISTGVYGFPKELAAPIAIAAVQEFLAQRVQRVLFVCFDQENHRLYRQALG</sequence>
<dbReference type="SMART" id="SM00506">
    <property type="entry name" value="A1pp"/>
    <property type="match status" value="1"/>
</dbReference>
<gene>
    <name evidence="2" type="ORF">FRX94_00350</name>
</gene>
<dbReference type="SUPFAM" id="SSF52949">
    <property type="entry name" value="Macro domain-like"/>
    <property type="match status" value="1"/>
</dbReference>
<dbReference type="RefSeq" id="WP_146323125.1">
    <property type="nucleotide sequence ID" value="NZ_BAABLR010000076.1"/>
</dbReference>
<proteinExistence type="predicted"/>
<dbReference type="PANTHER" id="PTHR11106:SF27">
    <property type="entry name" value="MACRO DOMAIN-CONTAINING PROTEIN"/>
    <property type="match status" value="1"/>
</dbReference>
<dbReference type="InterPro" id="IPR002589">
    <property type="entry name" value="Macro_dom"/>
</dbReference>
<comment type="caution">
    <text evidence="2">The sequence shown here is derived from an EMBL/GenBank/DDBJ whole genome shotgun (WGS) entry which is preliminary data.</text>
</comment>
<reference evidence="2 3" key="1">
    <citation type="submission" date="2019-08" db="EMBL/GenBank/DDBJ databases">
        <authorList>
            <person name="Lei W."/>
        </authorList>
    </citation>
    <scope>NUCLEOTIDE SEQUENCE [LARGE SCALE GENOMIC DNA]</scope>
    <source>
        <strain evidence="2 3">CCUG 58627</strain>
    </source>
</reference>
<evidence type="ECO:0000313" key="3">
    <source>
        <dbReference type="Proteomes" id="UP000320791"/>
    </source>
</evidence>